<evidence type="ECO:0000259" key="5">
    <source>
        <dbReference type="Pfam" id="PF02709"/>
    </source>
</evidence>
<proteinExistence type="inferred from homology"/>
<comment type="caution">
    <text evidence="6">The sequence shown here is derived from an EMBL/GenBank/DDBJ whole genome shotgun (WGS) entry which is preliminary data.</text>
</comment>
<keyword evidence="2 6" id="KW-0328">Glycosyltransferase</keyword>
<dbReference type="RefSeq" id="WP_303542866.1">
    <property type="nucleotide sequence ID" value="NZ_JAUOTP010000005.1"/>
</dbReference>
<dbReference type="SUPFAM" id="SSF53448">
    <property type="entry name" value="Nucleotide-diphospho-sugar transferases"/>
    <property type="match status" value="1"/>
</dbReference>
<dbReference type="InterPro" id="IPR001173">
    <property type="entry name" value="Glyco_trans_2-like"/>
</dbReference>
<dbReference type="GO" id="GO:0016757">
    <property type="term" value="F:glycosyltransferase activity"/>
    <property type="evidence" value="ECO:0007669"/>
    <property type="project" value="UniProtKB-KW"/>
</dbReference>
<dbReference type="Pfam" id="PF00535">
    <property type="entry name" value="Glycos_transf_2"/>
    <property type="match status" value="1"/>
</dbReference>
<dbReference type="Gene3D" id="3.90.550.10">
    <property type="entry name" value="Spore Coat Polysaccharide Biosynthesis Protein SpsA, Chain A"/>
    <property type="match status" value="1"/>
</dbReference>
<keyword evidence="7" id="KW-1185">Reference proteome</keyword>
<comment type="similarity">
    <text evidence="1">Belongs to the glycosyltransferase 2 family.</text>
</comment>
<evidence type="ECO:0000256" key="2">
    <source>
        <dbReference type="ARBA" id="ARBA00022676"/>
    </source>
</evidence>
<protein>
    <submittedName>
        <fullName evidence="6">Glycosyltransferase</fullName>
        <ecNumber evidence="6">2.4.-.-</ecNumber>
    </submittedName>
</protein>
<gene>
    <name evidence="6" type="ORF">Q4F19_11970</name>
</gene>
<sequence>MSGVSLLTIVKNRAAHLAQLIAGVRRSSFQPDEVIVVDMSDEPVTIEAGALPIRLIRHETDGLPLAAARNLAAQSSKGARLVFLDVDCIPLATMIGDVAGLLEREDSLVCAEVRYLGAGDERVVWDDASLLAAGASHPVRDFPRAGVRTETNPGLFWSLAFGIRRARFEALGGFDERFAGYGAEDTDFGFRAATAGLPLRFLGGAIACHQHHATYDPPLQHFDDIVANARLFHDIWGRWPMEGWLARFQSAGLIRWTSDGLDTIRGPSRAEIGAALVA</sequence>
<dbReference type="InterPro" id="IPR027791">
    <property type="entry name" value="Galactosyl_T_C"/>
</dbReference>
<evidence type="ECO:0000256" key="1">
    <source>
        <dbReference type="ARBA" id="ARBA00006739"/>
    </source>
</evidence>
<dbReference type="InterPro" id="IPR029044">
    <property type="entry name" value="Nucleotide-diphossugar_trans"/>
</dbReference>
<dbReference type="EC" id="2.4.-.-" evidence="6"/>
<dbReference type="Proteomes" id="UP001169764">
    <property type="component" value="Unassembled WGS sequence"/>
</dbReference>
<reference evidence="6" key="1">
    <citation type="submission" date="2023-07" db="EMBL/GenBank/DDBJ databases">
        <authorList>
            <person name="Kim M."/>
        </authorList>
    </citation>
    <scope>NUCLEOTIDE SEQUENCE</scope>
    <source>
        <strain evidence="6">BIUV-7</strain>
    </source>
</reference>
<name>A0ABT8Y9T6_9SPHN</name>
<organism evidence="6 7">
    <name type="scientific">Sphingomonas natans</name>
    <dbReference type="NCBI Taxonomy" id="3063330"/>
    <lineage>
        <taxon>Bacteria</taxon>
        <taxon>Pseudomonadati</taxon>
        <taxon>Pseudomonadota</taxon>
        <taxon>Alphaproteobacteria</taxon>
        <taxon>Sphingomonadales</taxon>
        <taxon>Sphingomonadaceae</taxon>
        <taxon>Sphingomonas</taxon>
    </lineage>
</organism>
<evidence type="ECO:0000313" key="6">
    <source>
        <dbReference type="EMBL" id="MDO6415098.1"/>
    </source>
</evidence>
<keyword evidence="3 6" id="KW-0808">Transferase</keyword>
<evidence type="ECO:0000259" key="4">
    <source>
        <dbReference type="Pfam" id="PF00535"/>
    </source>
</evidence>
<evidence type="ECO:0000256" key="3">
    <source>
        <dbReference type="ARBA" id="ARBA00022679"/>
    </source>
</evidence>
<dbReference type="PANTHER" id="PTHR43179:SF12">
    <property type="entry name" value="GALACTOFURANOSYLTRANSFERASE GLFT2"/>
    <property type="match status" value="1"/>
</dbReference>
<dbReference type="PANTHER" id="PTHR43179">
    <property type="entry name" value="RHAMNOSYLTRANSFERASE WBBL"/>
    <property type="match status" value="1"/>
</dbReference>
<dbReference type="Pfam" id="PF02709">
    <property type="entry name" value="Glyco_transf_7C"/>
    <property type="match status" value="1"/>
</dbReference>
<dbReference type="EMBL" id="JAUOTP010000005">
    <property type="protein sequence ID" value="MDO6415098.1"/>
    <property type="molecule type" value="Genomic_DNA"/>
</dbReference>
<accession>A0ABT8Y9T6</accession>
<feature type="domain" description="Glycosyltransferase 2-like" evidence="4">
    <location>
        <begin position="5"/>
        <end position="135"/>
    </location>
</feature>
<evidence type="ECO:0000313" key="7">
    <source>
        <dbReference type="Proteomes" id="UP001169764"/>
    </source>
</evidence>
<feature type="domain" description="Galactosyltransferase C-terminal" evidence="5">
    <location>
        <begin position="160"/>
        <end position="204"/>
    </location>
</feature>